<dbReference type="PANTHER" id="PTHR21301:SF11">
    <property type="entry name" value="GIY-YIG DOMAIN-CONTAINING PROTEIN"/>
    <property type="match status" value="1"/>
</dbReference>
<reference evidence="2" key="1">
    <citation type="journal article" date="2011" name="Genome Biol.">
        <title>The draft genome of the carcinogenic human liver fluke Clonorchis sinensis.</title>
        <authorList>
            <person name="Wang X."/>
            <person name="Chen W."/>
            <person name="Huang Y."/>
            <person name="Sun J."/>
            <person name="Men J."/>
            <person name="Liu H."/>
            <person name="Luo F."/>
            <person name="Guo L."/>
            <person name="Lv X."/>
            <person name="Deng C."/>
            <person name="Zhou C."/>
            <person name="Fan Y."/>
            <person name="Li X."/>
            <person name="Huang L."/>
            <person name="Hu Y."/>
            <person name="Liang C."/>
            <person name="Hu X."/>
            <person name="Xu J."/>
            <person name="Yu X."/>
        </authorList>
    </citation>
    <scope>NUCLEOTIDE SEQUENCE [LARGE SCALE GENOMIC DNA]</scope>
    <source>
        <strain evidence="2">Henan</strain>
    </source>
</reference>
<protein>
    <recommendedName>
        <fullName evidence="1">C2H2-type domain-containing protein</fullName>
    </recommendedName>
</protein>
<dbReference type="AlphaFoldDB" id="G7YCZ1"/>
<evidence type="ECO:0000259" key="1">
    <source>
        <dbReference type="PROSITE" id="PS00028"/>
    </source>
</evidence>
<keyword evidence="3" id="KW-1185">Reference proteome</keyword>
<dbReference type="PROSITE" id="PS00028">
    <property type="entry name" value="ZINC_FINGER_C2H2_1"/>
    <property type="match status" value="1"/>
</dbReference>
<dbReference type="PANTHER" id="PTHR21301">
    <property type="entry name" value="REVERSE TRANSCRIPTASE"/>
    <property type="match status" value="1"/>
</dbReference>
<dbReference type="InterPro" id="IPR035901">
    <property type="entry name" value="GIY-YIG_endonuc_sf"/>
</dbReference>
<evidence type="ECO:0000313" key="2">
    <source>
        <dbReference type="EMBL" id="GAA50825.1"/>
    </source>
</evidence>
<evidence type="ECO:0000313" key="3">
    <source>
        <dbReference type="Proteomes" id="UP000008909"/>
    </source>
</evidence>
<sequence>DSFRTITDDNQTIPKSTPTLIRTLSRSDHVIKTEQIPQTLTIHSNIAHPSMHCKLTALITVVLSTTLTTNGDGISCYESIGCVVEGINLNIFEREGCGACSKQLTHLNGGTCKMLGCEKTCEKGSAVGDLANAAGAVSKLLGEKLTIQEEKTCCYDNFCNSAIRRSQGAMLLCCQHFGQHSGSLTRMKSLVNPMSTYMKKICRHEIHPEVVSVVKIRQGMPTGTSEILRRILNTVNIRVGFQRGNTLRSALVKLKDRLPANRTRDCVYKIECNDCIKIYIGQTARELHTRIGEHKREINRPPRNAYEYRALLKDSAIAEHALDTGYRIDLENVEVLRRGLRSTSQRLMAEAVGIARHSSVNRIEGVELASLWRTVLDQSS</sequence>
<feature type="non-terminal residue" evidence="2">
    <location>
        <position position="1"/>
    </location>
</feature>
<dbReference type="EMBL" id="DF143083">
    <property type="protein sequence ID" value="GAA50825.1"/>
    <property type="molecule type" value="Genomic_DNA"/>
</dbReference>
<name>G7YCZ1_CLOSI</name>
<dbReference type="CDD" id="cd10442">
    <property type="entry name" value="GIY-YIG_PLEs"/>
    <property type="match status" value="1"/>
</dbReference>
<organism evidence="2 3">
    <name type="scientific">Clonorchis sinensis</name>
    <name type="common">Chinese liver fluke</name>
    <dbReference type="NCBI Taxonomy" id="79923"/>
    <lineage>
        <taxon>Eukaryota</taxon>
        <taxon>Metazoa</taxon>
        <taxon>Spiralia</taxon>
        <taxon>Lophotrochozoa</taxon>
        <taxon>Platyhelminthes</taxon>
        <taxon>Trematoda</taxon>
        <taxon>Digenea</taxon>
        <taxon>Opisthorchiida</taxon>
        <taxon>Opisthorchiata</taxon>
        <taxon>Opisthorchiidae</taxon>
        <taxon>Clonorchis</taxon>
    </lineage>
</organism>
<dbReference type="Gene3D" id="3.40.1440.10">
    <property type="entry name" value="GIY-YIG endonuclease"/>
    <property type="match status" value="1"/>
</dbReference>
<reference key="2">
    <citation type="submission" date="2011-10" db="EMBL/GenBank/DDBJ databases">
        <title>The genome and transcriptome sequence of Clonorchis sinensis provide insights into the carcinogenic liver fluke.</title>
        <authorList>
            <person name="Wang X."/>
            <person name="Huang Y."/>
            <person name="Chen W."/>
            <person name="Liu H."/>
            <person name="Guo L."/>
            <person name="Chen Y."/>
            <person name="Luo F."/>
            <person name="Zhou W."/>
            <person name="Sun J."/>
            <person name="Mao Q."/>
            <person name="Liang P."/>
            <person name="Zhou C."/>
            <person name="Tian Y."/>
            <person name="Men J."/>
            <person name="Lv X."/>
            <person name="Huang L."/>
            <person name="Zhou J."/>
            <person name="Hu Y."/>
            <person name="Li R."/>
            <person name="Zhang F."/>
            <person name="Lei H."/>
            <person name="Li X."/>
            <person name="Hu X."/>
            <person name="Liang C."/>
            <person name="Xu J."/>
            <person name="Wu Z."/>
            <person name="Yu X."/>
        </authorList>
    </citation>
    <scope>NUCLEOTIDE SEQUENCE</scope>
    <source>
        <strain>Henan</strain>
    </source>
</reference>
<accession>G7YCZ1</accession>
<gene>
    <name evidence="2" type="ORF">CLF_105107</name>
</gene>
<dbReference type="InterPro" id="IPR013087">
    <property type="entry name" value="Znf_C2H2_type"/>
</dbReference>
<feature type="domain" description="C2H2-type" evidence="1">
    <location>
        <begin position="272"/>
        <end position="294"/>
    </location>
</feature>
<dbReference type="Proteomes" id="UP000008909">
    <property type="component" value="Unassembled WGS sequence"/>
</dbReference>
<proteinExistence type="predicted"/>